<dbReference type="InterPro" id="IPR024528">
    <property type="entry name" value="ThrE_2"/>
</dbReference>
<gene>
    <name evidence="10" type="ORF">GMA10_06385</name>
</gene>
<dbReference type="Pfam" id="PF06738">
    <property type="entry name" value="ThrE"/>
    <property type="match status" value="1"/>
</dbReference>
<feature type="transmembrane region" description="Helical" evidence="7">
    <location>
        <begin position="651"/>
        <end position="674"/>
    </location>
</feature>
<accession>A0A7K1LI96</accession>
<comment type="similarity">
    <text evidence="5">Belongs to the ThrE exporter (TC 2.A.79) family.</text>
</comment>
<dbReference type="PANTHER" id="PTHR31082:SF4">
    <property type="entry name" value="PHEROMONE-REGULATED MEMBRANE PROTEIN 10"/>
    <property type="match status" value="1"/>
</dbReference>
<feature type="transmembrane region" description="Helical" evidence="7">
    <location>
        <begin position="439"/>
        <end position="460"/>
    </location>
</feature>
<comment type="caution">
    <text evidence="10">The sequence shown here is derived from an EMBL/GenBank/DDBJ whole genome shotgun (WGS) entry which is preliminary data.</text>
</comment>
<evidence type="ECO:0000256" key="7">
    <source>
        <dbReference type="SAM" id="Phobius"/>
    </source>
</evidence>
<evidence type="ECO:0000256" key="5">
    <source>
        <dbReference type="ARBA" id="ARBA00034125"/>
    </source>
</evidence>
<protein>
    <submittedName>
        <fullName evidence="10">Threonine/serine exporter family protein</fullName>
    </submittedName>
</protein>
<dbReference type="OrthoDB" id="9763957at2"/>
<organism evidence="10 11">
    <name type="scientific">Rothia koreensis</name>
    <dbReference type="NCBI Taxonomy" id="592378"/>
    <lineage>
        <taxon>Bacteria</taxon>
        <taxon>Bacillati</taxon>
        <taxon>Actinomycetota</taxon>
        <taxon>Actinomycetes</taxon>
        <taxon>Micrococcales</taxon>
        <taxon>Micrococcaceae</taxon>
        <taxon>Rothia</taxon>
    </lineage>
</organism>
<dbReference type="GO" id="GO:0016020">
    <property type="term" value="C:membrane"/>
    <property type="evidence" value="ECO:0007669"/>
    <property type="project" value="UniProtKB-SubCell"/>
</dbReference>
<proteinExistence type="inferred from homology"/>
<dbReference type="RefSeq" id="WP_129314874.1">
    <property type="nucleotide sequence ID" value="NZ_NOIQ01000003.1"/>
</dbReference>
<feature type="transmembrane region" description="Helical" evidence="7">
    <location>
        <begin position="466"/>
        <end position="486"/>
    </location>
</feature>
<evidence type="ECO:0000256" key="3">
    <source>
        <dbReference type="ARBA" id="ARBA00022989"/>
    </source>
</evidence>
<evidence type="ECO:0000259" key="9">
    <source>
        <dbReference type="Pfam" id="PF12821"/>
    </source>
</evidence>
<dbReference type="GO" id="GO:0022857">
    <property type="term" value="F:transmembrane transporter activity"/>
    <property type="evidence" value="ECO:0007669"/>
    <property type="project" value="InterPro"/>
</dbReference>
<feature type="transmembrane region" description="Helical" evidence="7">
    <location>
        <begin position="498"/>
        <end position="522"/>
    </location>
</feature>
<keyword evidence="4 7" id="KW-0472">Membrane</keyword>
<dbReference type="PANTHER" id="PTHR31082">
    <property type="entry name" value="PHEROMONE-REGULATED MEMBRANE PROTEIN 10"/>
    <property type="match status" value="1"/>
</dbReference>
<evidence type="ECO:0000313" key="10">
    <source>
        <dbReference type="EMBL" id="MUN54840.1"/>
    </source>
</evidence>
<evidence type="ECO:0000256" key="6">
    <source>
        <dbReference type="SAM" id="MobiDB-lite"/>
    </source>
</evidence>
<feature type="domain" description="Threonine/Serine exporter ThrE" evidence="9">
    <location>
        <begin position="545"/>
        <end position="671"/>
    </location>
</feature>
<feature type="compositionally biased region" description="Basic and acidic residues" evidence="6">
    <location>
        <begin position="101"/>
        <end position="121"/>
    </location>
</feature>
<name>A0A7K1LI96_9MICC</name>
<evidence type="ECO:0000256" key="1">
    <source>
        <dbReference type="ARBA" id="ARBA00004141"/>
    </source>
</evidence>
<dbReference type="InterPro" id="IPR051361">
    <property type="entry name" value="ThrE/Ser_Exporter"/>
</dbReference>
<feature type="transmembrane region" description="Helical" evidence="7">
    <location>
        <begin position="593"/>
        <end position="611"/>
    </location>
</feature>
<dbReference type="InterPro" id="IPR010619">
    <property type="entry name" value="ThrE-like_N"/>
</dbReference>
<feature type="transmembrane region" description="Helical" evidence="7">
    <location>
        <begin position="542"/>
        <end position="560"/>
    </location>
</feature>
<feature type="region of interest" description="Disordered" evidence="6">
    <location>
        <begin position="1"/>
        <end position="163"/>
    </location>
</feature>
<keyword evidence="2 7" id="KW-0812">Transmembrane</keyword>
<feature type="compositionally biased region" description="Low complexity" evidence="6">
    <location>
        <begin position="122"/>
        <end position="138"/>
    </location>
</feature>
<dbReference type="Proteomes" id="UP000462152">
    <property type="component" value="Unassembled WGS sequence"/>
</dbReference>
<evidence type="ECO:0000256" key="4">
    <source>
        <dbReference type="ARBA" id="ARBA00023136"/>
    </source>
</evidence>
<reference evidence="10 11" key="1">
    <citation type="submission" date="2019-12" db="EMBL/GenBank/DDBJ databases">
        <authorList>
            <person name="Li J."/>
            <person name="Shi Y."/>
            <person name="Xu G."/>
            <person name="Xiao D."/>
            <person name="Ran X."/>
        </authorList>
    </citation>
    <scope>NUCLEOTIDE SEQUENCE [LARGE SCALE GENOMIC DNA]</scope>
    <source>
        <strain evidence="10 11">JCM 15915</strain>
    </source>
</reference>
<feature type="compositionally biased region" description="Low complexity" evidence="6">
    <location>
        <begin position="55"/>
        <end position="66"/>
    </location>
</feature>
<dbReference type="EMBL" id="WOGT01000003">
    <property type="protein sequence ID" value="MUN54840.1"/>
    <property type="molecule type" value="Genomic_DNA"/>
</dbReference>
<feature type="domain" description="Threonine/serine exporter-like N-terminal" evidence="8">
    <location>
        <begin position="267"/>
        <end position="521"/>
    </location>
</feature>
<evidence type="ECO:0000259" key="8">
    <source>
        <dbReference type="Pfam" id="PF06738"/>
    </source>
</evidence>
<evidence type="ECO:0000313" key="11">
    <source>
        <dbReference type="Proteomes" id="UP000462152"/>
    </source>
</evidence>
<sequence>MSEGQGEQHLSGAYPSADLPHESGSEADPFGPDVAEDVYTDPFSGSHTAPIAPDSTTAEQSAASTTGLLDSEGKYGEEPLTGPPTRAEQQSTGFPAVSRSQIRDERLAEILGRPEHGESGADHSSASAGGRTGSTAYSEENPQPEADISSLGAATQGSGVQDAERIAATRTAPQDVFRNTQDLTGSYAAGMQAAPAEQPIARASYPSAEAPTARPSQPRRGIGLRRMMRSENLPTAPMRVVERLANSPFANPRRRKENTEARKTLNFALRMAETMFHFGADSRDVETAIVATCATYGVEDVDIDITNQSVIINYISEYGIHSDANEATDENGGVFSHTVVRVVRSWSDNYAGLTETHRLVKTITNGELSRSEAEARLNRILSKPKPYPRWLVSLCNSLAAAVLTIGIGGTWPGAIVSFVTFALVQVIAGKLASWRIPSFFTMAACSAVVTLIAMALWAIGAPISPPHIVASGLIMLLPTLTLVSTIQDAINGFPVTSAGRLVATGLSFLGLIVGIAIAISITSYAGFEEIKVDSVIFSGAQPLVNIIFMLIATALIAVTVQVKPEHILYGVFSAFCGLMVYHLFGWLGAGGRMISMLGAIGVGSASALIAQRRVIPQVVIAVPGLTFLLPGLTIFRGMYTLTVNIDPVTGIIPMLNAGAIIMSMAAAVVLGNYLMRPLMSKDPQVRRRLVRRRRQQPEPLGN</sequence>
<comment type="subcellular location">
    <subcellularLocation>
        <location evidence="1">Membrane</location>
        <topology evidence="1">Multi-pass membrane protein</topology>
    </subcellularLocation>
</comment>
<keyword evidence="11" id="KW-1185">Reference proteome</keyword>
<evidence type="ECO:0000256" key="2">
    <source>
        <dbReference type="ARBA" id="ARBA00022692"/>
    </source>
</evidence>
<dbReference type="AlphaFoldDB" id="A0A7K1LI96"/>
<keyword evidence="3 7" id="KW-1133">Transmembrane helix</keyword>
<dbReference type="Pfam" id="PF12821">
    <property type="entry name" value="ThrE_2"/>
    <property type="match status" value="1"/>
</dbReference>
<feature type="transmembrane region" description="Helical" evidence="7">
    <location>
        <begin position="618"/>
        <end position="639"/>
    </location>
</feature>
<feature type="transmembrane region" description="Helical" evidence="7">
    <location>
        <begin position="567"/>
        <end position="587"/>
    </location>
</feature>